<protein>
    <recommendedName>
        <fullName evidence="3 8">NADH-ubiquinone oxidoreductase chain 5</fullName>
        <ecNumber evidence="2 8">7.1.1.2</ecNumber>
    </recommendedName>
</protein>
<evidence type="ECO:0000256" key="5">
    <source>
        <dbReference type="ARBA" id="ARBA00022989"/>
    </source>
</evidence>
<accession>A0A8A3WIG2</accession>
<dbReference type="GO" id="GO:0015990">
    <property type="term" value="P:electron transport coupled proton transport"/>
    <property type="evidence" value="ECO:0007669"/>
    <property type="project" value="TreeGrafter"/>
</dbReference>
<feature type="transmembrane region" description="Helical" evidence="8">
    <location>
        <begin position="434"/>
        <end position="453"/>
    </location>
</feature>
<dbReference type="PANTHER" id="PTHR42829">
    <property type="entry name" value="NADH-UBIQUINONE OXIDOREDUCTASE CHAIN 5"/>
    <property type="match status" value="1"/>
</dbReference>
<feature type="transmembrane region" description="Helical" evidence="8">
    <location>
        <begin position="129"/>
        <end position="147"/>
    </location>
</feature>
<comment type="function">
    <text evidence="8">Core subunit of the mitochondrial membrane respiratory chain NADH dehydrogenase (Complex I) which catalyzes electron transfer from NADH through the respiratory chain, using ubiquinone as an electron acceptor. Essential for the catalytic activity and assembly of complex I.</text>
</comment>
<feature type="transmembrane region" description="Helical" evidence="8">
    <location>
        <begin position="73"/>
        <end position="94"/>
    </location>
</feature>
<keyword evidence="6 8" id="KW-0472">Membrane</keyword>
<dbReference type="GO" id="GO:0016020">
    <property type="term" value="C:membrane"/>
    <property type="evidence" value="ECO:0007669"/>
    <property type="project" value="UniProtKB-SubCell"/>
</dbReference>
<feature type="transmembrane region" description="Helical" evidence="8">
    <location>
        <begin position="465"/>
        <end position="485"/>
    </location>
</feature>
<dbReference type="GO" id="GO:0003954">
    <property type="term" value="F:NADH dehydrogenase activity"/>
    <property type="evidence" value="ECO:0007669"/>
    <property type="project" value="TreeGrafter"/>
</dbReference>
<dbReference type="InterPro" id="IPR001516">
    <property type="entry name" value="Proton_antipo_N"/>
</dbReference>
<evidence type="ECO:0000256" key="8">
    <source>
        <dbReference type="RuleBase" id="RU003404"/>
    </source>
</evidence>
<feature type="transmembrane region" description="Helical" evidence="8">
    <location>
        <begin position="566"/>
        <end position="591"/>
    </location>
</feature>
<dbReference type="EC" id="7.1.1.2" evidence="2 8"/>
<feature type="transmembrane region" description="Helical" evidence="8">
    <location>
        <begin position="195"/>
        <end position="217"/>
    </location>
</feature>
<dbReference type="EMBL" id="MW242815">
    <property type="protein sequence ID" value="QTA71680.1"/>
    <property type="molecule type" value="Genomic_DNA"/>
</dbReference>
<feature type="transmembrane region" description="Helical" evidence="8">
    <location>
        <begin position="285"/>
        <end position="307"/>
    </location>
</feature>
<evidence type="ECO:0000256" key="6">
    <source>
        <dbReference type="ARBA" id="ARBA00023136"/>
    </source>
</evidence>
<keyword evidence="8" id="KW-0830">Ubiquinone</keyword>
<keyword evidence="8 11" id="KW-0496">Mitochondrion</keyword>
<feature type="transmembrane region" description="Helical" evidence="8">
    <location>
        <begin position="353"/>
        <end position="375"/>
    </location>
</feature>
<feature type="transmembrane region" description="Helical" evidence="8">
    <location>
        <begin position="506"/>
        <end position="523"/>
    </location>
</feature>
<evidence type="ECO:0000256" key="2">
    <source>
        <dbReference type="ARBA" id="ARBA00012944"/>
    </source>
</evidence>
<feature type="transmembrane region" description="Helical" evidence="8">
    <location>
        <begin position="395"/>
        <end position="413"/>
    </location>
</feature>
<keyword evidence="5 8" id="KW-1133">Transmembrane helix</keyword>
<dbReference type="Pfam" id="PF00361">
    <property type="entry name" value="Proton_antipo_M"/>
    <property type="match status" value="1"/>
</dbReference>
<feature type="transmembrane region" description="Helical" evidence="8">
    <location>
        <begin position="106"/>
        <end position="123"/>
    </location>
</feature>
<organism evidence="11">
    <name type="scientific">Physunio superbus</name>
    <dbReference type="NCBI Taxonomy" id="2494254"/>
    <lineage>
        <taxon>Eukaryota</taxon>
        <taxon>Metazoa</taxon>
        <taxon>Spiralia</taxon>
        <taxon>Lophotrochozoa</taxon>
        <taxon>Mollusca</taxon>
        <taxon>Bivalvia</taxon>
        <taxon>Autobranchia</taxon>
        <taxon>Heteroconchia</taxon>
        <taxon>Palaeoheterodonta</taxon>
        <taxon>Unionida</taxon>
        <taxon>Unionoidea</taxon>
        <taxon>Unionidae</taxon>
        <taxon>Gonideinae</taxon>
        <taxon>Physunio</taxon>
    </lineage>
</organism>
<evidence type="ECO:0000313" key="11">
    <source>
        <dbReference type="EMBL" id="QTA71680.1"/>
    </source>
</evidence>
<comment type="catalytic activity">
    <reaction evidence="7 8">
        <text>a ubiquinone + NADH + 5 H(+)(in) = a ubiquinol + NAD(+) + 4 H(+)(out)</text>
        <dbReference type="Rhea" id="RHEA:29091"/>
        <dbReference type="Rhea" id="RHEA-COMP:9565"/>
        <dbReference type="Rhea" id="RHEA-COMP:9566"/>
        <dbReference type="ChEBI" id="CHEBI:15378"/>
        <dbReference type="ChEBI" id="CHEBI:16389"/>
        <dbReference type="ChEBI" id="CHEBI:17976"/>
        <dbReference type="ChEBI" id="CHEBI:57540"/>
        <dbReference type="ChEBI" id="CHEBI:57945"/>
        <dbReference type="EC" id="7.1.1.2"/>
    </reaction>
</comment>
<feature type="domain" description="NADH:quinone oxidoreductase/Mrp antiporter transmembrane" evidence="9">
    <location>
        <begin position="125"/>
        <end position="387"/>
    </location>
</feature>
<dbReference type="PRINTS" id="PR01434">
    <property type="entry name" value="NADHDHGNASE5"/>
</dbReference>
<evidence type="ECO:0000256" key="7">
    <source>
        <dbReference type="ARBA" id="ARBA00049551"/>
    </source>
</evidence>
<dbReference type="PANTHER" id="PTHR42829:SF2">
    <property type="entry name" value="NADH-UBIQUINONE OXIDOREDUCTASE CHAIN 5"/>
    <property type="match status" value="1"/>
</dbReference>
<sequence length="592" mass="64507">MSVSSGNYSKSSVSSDMSNMNVGLMLVAISFIFAGFSLCLVWFSGMTEGVTIFEWELFSACGFSFKLSVFIDYLSVLFSFVVCVISSCVFVFSVSYMQDDKYWKGFCLLVFAFVVSMNILIFLPNLVFVLLGWDLLGIVSFLLVIYYQNKSAVSAGLLTLLMNRIGDVLLILSIGVGSMSGIWGMPLVVTNSLSWLLVLLVGASMTKSAQVPFSVWLPAAMAAPTPVSALVHSSTLVTVGVYFLFRHFSVLSFMEDLLFFLTSVGCVTFLMGSLGACFEVDLKKLIASSTLGHLGFMIYSLGVGYPMLSVFHLLSHALFKSLLFLCAGFSIHSSGSCQDIRYMAGVGWSSPSLQVASVVISLSSLCGVPYLSGFYSKDAIIEATITSFVGAMEGFSLLVGAMSSCFYSLRLMLDGVYGALGSSPFKEIGSSKTSVVPFVALCLGSIGFSALIGSSWVGTLQVFNLSWLVKVTLFVVLNSGFISLVKGDFDSWLVKVVMSKGYKAFLGVYTFLGGMWFFRWSVLLYTKTWFNTGKMVMSVVELGWVEAFAGDLGFGKQLAKLSFNVWLFEFLGISGVLRVMLWVGVILLSWYF</sequence>
<dbReference type="GO" id="GO:0008137">
    <property type="term" value="F:NADH dehydrogenase (ubiquinone) activity"/>
    <property type="evidence" value="ECO:0007669"/>
    <property type="project" value="UniProtKB-EC"/>
</dbReference>
<evidence type="ECO:0000259" key="10">
    <source>
        <dbReference type="Pfam" id="PF00662"/>
    </source>
</evidence>
<dbReference type="AlphaFoldDB" id="A0A8A3WIG2"/>
<keyword evidence="8" id="KW-0813">Transport</keyword>
<dbReference type="InterPro" id="IPR003945">
    <property type="entry name" value="NU5C-like"/>
</dbReference>
<dbReference type="GO" id="GO:0042773">
    <property type="term" value="P:ATP synthesis coupled electron transport"/>
    <property type="evidence" value="ECO:0007669"/>
    <property type="project" value="InterPro"/>
</dbReference>
<proteinExistence type="inferred from homology"/>
<feature type="transmembrane region" description="Helical" evidence="8">
    <location>
        <begin position="229"/>
        <end position="245"/>
    </location>
</feature>
<evidence type="ECO:0000256" key="1">
    <source>
        <dbReference type="ARBA" id="ARBA00004141"/>
    </source>
</evidence>
<feature type="transmembrane region" description="Helical" evidence="8">
    <location>
        <begin position="168"/>
        <end position="189"/>
    </location>
</feature>
<reference evidence="11" key="1">
    <citation type="journal article" date="2020" name="Zool. J. Linn. Soc.">
        <title>Mitogenomic phylogeny and fossil-calibrated mutation rates for all F- and M-type mtDNA genes of the largest freshwater mussel family, the Unionidae (Bivalvia).</title>
        <authorList>
            <person name="Zieritz A."/>
            <person name="Froufe E."/>
            <person name="Bolotov I."/>
            <person name="Goncalves D.V."/>
            <person name="Aldridge D.C."/>
            <person name="Bogan A.E."/>
            <person name="Gan H.M."/>
            <person name="Gomes-Dos-Santos A."/>
            <person name="Sousa R."/>
            <person name="Teixeira A."/>
            <person name="Varandas S."/>
            <person name="Zanatta D."/>
            <person name="Lopes-Lima M."/>
        </authorList>
    </citation>
    <scope>NUCLEOTIDE SEQUENCE</scope>
    <source>
        <strain evidence="11">PhySup_M</strain>
    </source>
</reference>
<feature type="transmembrane region" description="Helical" evidence="8">
    <location>
        <begin position="257"/>
        <end position="278"/>
    </location>
</feature>
<name>A0A8A3WIG2_9BIVA</name>
<geneLocation type="mitochondrion" evidence="11"/>
<comment type="similarity">
    <text evidence="8">Belongs to the complex I subunit 5 family.</text>
</comment>
<gene>
    <name evidence="11" type="primary">nad5</name>
</gene>
<evidence type="ECO:0000259" key="9">
    <source>
        <dbReference type="Pfam" id="PF00361"/>
    </source>
</evidence>
<feature type="transmembrane region" description="Helical" evidence="8">
    <location>
        <begin position="21"/>
        <end position="43"/>
    </location>
</feature>
<dbReference type="Pfam" id="PF00662">
    <property type="entry name" value="Proton_antipo_N"/>
    <property type="match status" value="1"/>
</dbReference>
<keyword evidence="4 8" id="KW-0812">Transmembrane</keyword>
<evidence type="ECO:0000256" key="3">
    <source>
        <dbReference type="ARBA" id="ARBA00021096"/>
    </source>
</evidence>
<evidence type="ECO:0000256" key="4">
    <source>
        <dbReference type="ARBA" id="ARBA00022692"/>
    </source>
</evidence>
<dbReference type="InterPro" id="IPR001750">
    <property type="entry name" value="ND/Mrp_TM"/>
</dbReference>
<keyword evidence="8" id="KW-0520">NAD</keyword>
<comment type="subcellular location">
    <subcellularLocation>
        <location evidence="1">Membrane</location>
        <topology evidence="1">Multi-pass membrane protein</topology>
    </subcellularLocation>
</comment>
<feature type="domain" description="NADH-Ubiquinone oxidoreductase (complex I) chain 5 N-terminal" evidence="10">
    <location>
        <begin position="60"/>
        <end position="106"/>
    </location>
</feature>